<sequence length="333" mass="38361">MTLPSCFQRDFVDASKLPKPLPASPTPVTKSYTDVVQFVKEKKIKEAKTLMRTQHWPIDDPNRGELWLKLCQEHMRETAPCDFYHSTVRESLGGQWPVNMPAFVDPIFDEEYLLSTEGQRRAERVLFVMSVSHPFVTYCPILHPVASLLLHYLPEEQKKTYSRLLRKFRREDEVEKIFSTWQLWIFRGLPFYHLVRVMDCFLLEGVRALYRVAIAILILYVKEHCRNCSREGTQDAESFLDGVIAFCKDMPYNVDKFLKTAYNIQGISGKLLSQELLKSEMYVRSRSSGRTRPTSESAGGGGCQSPGCFVLSLGQERQVLRHACRFGGRHRPG</sequence>
<gene>
    <name evidence="1" type="ORF">HPB49_022678</name>
</gene>
<dbReference type="Proteomes" id="UP000821865">
    <property type="component" value="Chromosome 7"/>
</dbReference>
<protein>
    <submittedName>
        <fullName evidence="1">Uncharacterized protein</fullName>
    </submittedName>
</protein>
<organism evidence="1 2">
    <name type="scientific">Dermacentor silvarum</name>
    <name type="common">Tick</name>
    <dbReference type="NCBI Taxonomy" id="543639"/>
    <lineage>
        <taxon>Eukaryota</taxon>
        <taxon>Metazoa</taxon>
        <taxon>Ecdysozoa</taxon>
        <taxon>Arthropoda</taxon>
        <taxon>Chelicerata</taxon>
        <taxon>Arachnida</taxon>
        <taxon>Acari</taxon>
        <taxon>Parasitiformes</taxon>
        <taxon>Ixodida</taxon>
        <taxon>Ixodoidea</taxon>
        <taxon>Ixodidae</taxon>
        <taxon>Rhipicephalinae</taxon>
        <taxon>Dermacentor</taxon>
    </lineage>
</organism>
<dbReference type="EMBL" id="CM023476">
    <property type="protein sequence ID" value="KAH7942297.1"/>
    <property type="molecule type" value="Genomic_DNA"/>
</dbReference>
<keyword evidence="2" id="KW-1185">Reference proteome</keyword>
<name>A0ACB8CI04_DERSI</name>
<accession>A0ACB8CI04</accession>
<evidence type="ECO:0000313" key="2">
    <source>
        <dbReference type="Proteomes" id="UP000821865"/>
    </source>
</evidence>
<proteinExistence type="predicted"/>
<comment type="caution">
    <text evidence="1">The sequence shown here is derived from an EMBL/GenBank/DDBJ whole genome shotgun (WGS) entry which is preliminary data.</text>
</comment>
<evidence type="ECO:0000313" key="1">
    <source>
        <dbReference type="EMBL" id="KAH7942297.1"/>
    </source>
</evidence>
<reference evidence="1" key="1">
    <citation type="submission" date="2020-05" db="EMBL/GenBank/DDBJ databases">
        <title>Large-scale comparative analyses of tick genomes elucidate their genetic diversity and vector capacities.</title>
        <authorList>
            <person name="Jia N."/>
            <person name="Wang J."/>
            <person name="Shi W."/>
            <person name="Du L."/>
            <person name="Sun Y."/>
            <person name="Zhan W."/>
            <person name="Jiang J."/>
            <person name="Wang Q."/>
            <person name="Zhang B."/>
            <person name="Ji P."/>
            <person name="Sakyi L.B."/>
            <person name="Cui X."/>
            <person name="Yuan T."/>
            <person name="Jiang B."/>
            <person name="Yang W."/>
            <person name="Lam T.T.-Y."/>
            <person name="Chang Q."/>
            <person name="Ding S."/>
            <person name="Wang X."/>
            <person name="Zhu J."/>
            <person name="Ruan X."/>
            <person name="Zhao L."/>
            <person name="Wei J."/>
            <person name="Que T."/>
            <person name="Du C."/>
            <person name="Cheng J."/>
            <person name="Dai P."/>
            <person name="Han X."/>
            <person name="Huang E."/>
            <person name="Gao Y."/>
            <person name="Liu J."/>
            <person name="Shao H."/>
            <person name="Ye R."/>
            <person name="Li L."/>
            <person name="Wei W."/>
            <person name="Wang X."/>
            <person name="Wang C."/>
            <person name="Yang T."/>
            <person name="Huo Q."/>
            <person name="Li W."/>
            <person name="Guo W."/>
            <person name="Chen H."/>
            <person name="Zhou L."/>
            <person name="Ni X."/>
            <person name="Tian J."/>
            <person name="Zhou Y."/>
            <person name="Sheng Y."/>
            <person name="Liu T."/>
            <person name="Pan Y."/>
            <person name="Xia L."/>
            <person name="Li J."/>
            <person name="Zhao F."/>
            <person name="Cao W."/>
        </authorList>
    </citation>
    <scope>NUCLEOTIDE SEQUENCE</scope>
    <source>
        <strain evidence="1">Dsil-2018</strain>
    </source>
</reference>